<accession>A0ABY6ZCS1</accession>
<dbReference type="RefSeq" id="WP_268004542.1">
    <property type="nucleotide sequence ID" value="NZ_BSUT01000001.1"/>
</dbReference>
<feature type="domain" description="SHSP" evidence="4">
    <location>
        <begin position="31"/>
        <end position="143"/>
    </location>
</feature>
<dbReference type="Gene3D" id="2.60.40.790">
    <property type="match status" value="1"/>
</dbReference>
<evidence type="ECO:0000256" key="2">
    <source>
        <dbReference type="RuleBase" id="RU003616"/>
    </source>
</evidence>
<dbReference type="PANTHER" id="PTHR11527">
    <property type="entry name" value="HEAT-SHOCK PROTEIN 20 FAMILY MEMBER"/>
    <property type="match status" value="1"/>
</dbReference>
<dbReference type="InterPro" id="IPR002068">
    <property type="entry name" value="A-crystallin/Hsp20_dom"/>
</dbReference>
<evidence type="ECO:0000313" key="5">
    <source>
        <dbReference type="EMBL" id="WAH40644.1"/>
    </source>
</evidence>
<dbReference type="PROSITE" id="PS01031">
    <property type="entry name" value="SHSP"/>
    <property type="match status" value="1"/>
</dbReference>
<dbReference type="CDD" id="cd06464">
    <property type="entry name" value="ACD_sHsps-like"/>
    <property type="match status" value="1"/>
</dbReference>
<dbReference type="InterPro" id="IPR031107">
    <property type="entry name" value="Small_HSP"/>
</dbReference>
<evidence type="ECO:0000259" key="4">
    <source>
        <dbReference type="PROSITE" id="PS01031"/>
    </source>
</evidence>
<evidence type="ECO:0000256" key="3">
    <source>
        <dbReference type="SAM" id="MobiDB-lite"/>
    </source>
</evidence>
<proteinExistence type="inferred from homology"/>
<evidence type="ECO:0000313" key="6">
    <source>
        <dbReference type="Proteomes" id="UP001164761"/>
    </source>
</evidence>
<evidence type="ECO:0000256" key="1">
    <source>
        <dbReference type="PROSITE-ProRule" id="PRU00285"/>
    </source>
</evidence>
<protein>
    <submittedName>
        <fullName evidence="5">Hsp20/alpha crystallin family protein</fullName>
    </submittedName>
</protein>
<name>A0ABY6ZCS1_9BACL</name>
<dbReference type="EMBL" id="CP104067">
    <property type="protein sequence ID" value="WAH40644.1"/>
    <property type="molecule type" value="Genomic_DNA"/>
</dbReference>
<reference evidence="5" key="1">
    <citation type="submission" date="2022-08" db="EMBL/GenBank/DDBJ databases">
        <title>Alicyclobacillus fastidiosus DSM 17978, complete genome.</title>
        <authorList>
            <person name="Wang Q."/>
            <person name="Cai R."/>
            <person name="Wang Z."/>
        </authorList>
    </citation>
    <scope>NUCLEOTIDE SEQUENCE</scope>
    <source>
        <strain evidence="5">DSM 17978</strain>
    </source>
</reference>
<dbReference type="InterPro" id="IPR008978">
    <property type="entry name" value="HSP20-like_chaperone"/>
</dbReference>
<dbReference type="Pfam" id="PF00011">
    <property type="entry name" value="HSP20"/>
    <property type="match status" value="1"/>
</dbReference>
<organism evidence="5 6">
    <name type="scientific">Alicyclobacillus fastidiosus</name>
    <dbReference type="NCBI Taxonomy" id="392011"/>
    <lineage>
        <taxon>Bacteria</taxon>
        <taxon>Bacillati</taxon>
        <taxon>Bacillota</taxon>
        <taxon>Bacilli</taxon>
        <taxon>Bacillales</taxon>
        <taxon>Alicyclobacillaceae</taxon>
        <taxon>Alicyclobacillus</taxon>
    </lineage>
</organism>
<feature type="region of interest" description="Disordered" evidence="3">
    <location>
        <begin position="124"/>
        <end position="143"/>
    </location>
</feature>
<comment type="similarity">
    <text evidence="1 2">Belongs to the small heat shock protein (HSP20) family.</text>
</comment>
<gene>
    <name evidence="5" type="ORF">NZD89_20375</name>
</gene>
<dbReference type="SUPFAM" id="SSF49764">
    <property type="entry name" value="HSP20-like chaperones"/>
    <property type="match status" value="1"/>
</dbReference>
<dbReference type="Proteomes" id="UP001164761">
    <property type="component" value="Chromosome"/>
</dbReference>
<keyword evidence="6" id="KW-1185">Reference proteome</keyword>
<sequence>MALIPYDPFQLIRRDFGAFPRLWDDDWFDPSFGNMPRVRVDVHETSSEVLVSAEIPGLEKKEDVNITVHDNHLHLNVRIERSADLNEENVHRTERFYGQFSRTIPLPIVGWHNVKHMRLTRTPTRTSQTGVGLTGRGRRNTRL</sequence>